<proteinExistence type="predicted"/>
<dbReference type="InterPro" id="IPR043504">
    <property type="entry name" value="Peptidase_S1_PA_chymotrypsin"/>
</dbReference>
<evidence type="ECO:0000313" key="2">
    <source>
        <dbReference type="Proteomes" id="UP000186917"/>
    </source>
</evidence>
<accession>A0A173MPF2</accession>
<dbReference type="RefSeq" id="WP_076376155.1">
    <property type="nucleotide sequence ID" value="NZ_AP017422.1"/>
</dbReference>
<reference evidence="2" key="1">
    <citation type="submission" date="2017-01" db="EMBL/GenBank/DDBJ databases">
        <authorList>
            <person name="Varghese N."/>
            <person name="Submissions S."/>
        </authorList>
    </citation>
    <scope>NUCLEOTIDE SEQUENCE [LARGE SCALE GENOMIC DNA]</scope>
    <source>
        <strain evidence="2">DSM 21054</strain>
    </source>
</reference>
<sequence>MKLHFRLLVLLLLAACNNNKSKVPLEELSSSDLFEKFRKQVVLIKNKSYFKVTFDNGVKMYYTRMSESGFSDITTDEEEAKKNAEEVYGTGFFIGKKGIIATNFHVVSGVHKLLENVDFQQNVKAALEETQRELKYDISWQAAMLKQKHPEDSTYLQAIPASSLSPIDIGNDGEGEGEEDVNGPADTTTTFFHNKIDSLLGANNSMEALTSQSFTIDIVTASLTVQLDASTKDNNEYPCHIFALTQNKKVDLAVIQMDSKEIPAGVGDITDLTKDNDNEHYGTTMQQLDTLKVTTPLYLIGFNYGAEIATTSDGIKVQLSKGEVTQESDQYRVLYSVPSLPGSSGSPVFDKKGRIVAIHYSGYAVKENFNYGVLSAHLKYILEHDPVTSLP</sequence>
<keyword evidence="2" id="KW-1185">Reference proteome</keyword>
<dbReference type="STRING" id="477680.SAMN05421788_101955"/>
<dbReference type="SUPFAM" id="SSF50494">
    <property type="entry name" value="Trypsin-like serine proteases"/>
    <property type="match status" value="1"/>
</dbReference>
<dbReference type="Pfam" id="PF13365">
    <property type="entry name" value="Trypsin_2"/>
    <property type="match status" value="1"/>
</dbReference>
<dbReference type="AlphaFoldDB" id="A0A173MPF2"/>
<dbReference type="Gene3D" id="2.40.10.10">
    <property type="entry name" value="Trypsin-like serine proteases"/>
    <property type="match status" value="2"/>
</dbReference>
<dbReference type="PANTHER" id="PTHR43019:SF23">
    <property type="entry name" value="PROTEASE DO-LIKE 5, CHLOROPLASTIC"/>
    <property type="match status" value="1"/>
</dbReference>
<dbReference type="KEGG" id="fln:FLA_5571"/>
<dbReference type="PANTHER" id="PTHR43019">
    <property type="entry name" value="SERINE ENDOPROTEASE DEGS"/>
    <property type="match status" value="1"/>
</dbReference>
<organism evidence="1 2">
    <name type="scientific">Filimonas lacunae</name>
    <dbReference type="NCBI Taxonomy" id="477680"/>
    <lineage>
        <taxon>Bacteria</taxon>
        <taxon>Pseudomonadati</taxon>
        <taxon>Bacteroidota</taxon>
        <taxon>Chitinophagia</taxon>
        <taxon>Chitinophagales</taxon>
        <taxon>Chitinophagaceae</taxon>
        <taxon>Filimonas</taxon>
    </lineage>
</organism>
<dbReference type="EMBL" id="FTOR01000001">
    <property type="protein sequence ID" value="SIS74593.1"/>
    <property type="molecule type" value="Genomic_DNA"/>
</dbReference>
<dbReference type="InterPro" id="IPR009003">
    <property type="entry name" value="Peptidase_S1_PA"/>
</dbReference>
<name>A0A173MPF2_9BACT</name>
<gene>
    <name evidence="1" type="ORF">SAMN05421788_101955</name>
</gene>
<dbReference type="OrthoDB" id="265200at2"/>
<dbReference type="Proteomes" id="UP000186917">
    <property type="component" value="Unassembled WGS sequence"/>
</dbReference>
<protein>
    <submittedName>
        <fullName evidence="1">Trypsin-like peptidase domain-containing protein</fullName>
    </submittedName>
</protein>
<evidence type="ECO:0000313" key="1">
    <source>
        <dbReference type="EMBL" id="SIS74593.1"/>
    </source>
</evidence>